<dbReference type="AlphaFoldDB" id="A0A2I0JWU2"/>
<feature type="region of interest" description="Disordered" evidence="1">
    <location>
        <begin position="1"/>
        <end position="20"/>
    </location>
</feature>
<evidence type="ECO:0000313" key="3">
    <source>
        <dbReference type="Proteomes" id="UP000233551"/>
    </source>
</evidence>
<evidence type="ECO:0000256" key="1">
    <source>
        <dbReference type="SAM" id="MobiDB-lite"/>
    </source>
</evidence>
<accession>A0A2I0JWU2</accession>
<dbReference type="EMBL" id="PGOL01001226">
    <property type="protein sequence ID" value="PKI59946.1"/>
    <property type="molecule type" value="Genomic_DNA"/>
</dbReference>
<reference evidence="2 3" key="1">
    <citation type="submission" date="2017-11" db="EMBL/GenBank/DDBJ databases">
        <title>De-novo sequencing of pomegranate (Punica granatum L.) genome.</title>
        <authorList>
            <person name="Akparov Z."/>
            <person name="Amiraslanov A."/>
            <person name="Hajiyeva S."/>
            <person name="Abbasov M."/>
            <person name="Kaur K."/>
            <person name="Hamwieh A."/>
            <person name="Solovyev V."/>
            <person name="Salamov A."/>
            <person name="Braich B."/>
            <person name="Kosarev P."/>
            <person name="Mahmoud A."/>
            <person name="Hajiyev E."/>
            <person name="Babayeva S."/>
            <person name="Izzatullayeva V."/>
            <person name="Mammadov A."/>
            <person name="Mammadov A."/>
            <person name="Sharifova S."/>
            <person name="Ojaghi J."/>
            <person name="Eynullazada K."/>
            <person name="Bayramov B."/>
            <person name="Abdulazimova A."/>
            <person name="Shahmuradov I."/>
        </authorList>
    </citation>
    <scope>NUCLEOTIDE SEQUENCE [LARGE SCALE GENOMIC DNA]</scope>
    <source>
        <strain evidence="3">cv. AG2017</strain>
        <tissue evidence="2">Leaf</tissue>
    </source>
</reference>
<evidence type="ECO:0000313" key="2">
    <source>
        <dbReference type="EMBL" id="PKI59946.1"/>
    </source>
</evidence>
<proteinExistence type="predicted"/>
<dbReference type="Proteomes" id="UP000233551">
    <property type="component" value="Unassembled WGS sequence"/>
</dbReference>
<name>A0A2I0JWU2_PUNGR</name>
<sequence length="104" mass="11555">MCSPDDTADSGFSGIPQTDIPSSSSFSLFFLSHTVDFGSFLKWKWKHEGWAGLTLTAAMRLGVLTYLTSPSIHMKNCRWTNECGDSDQLVESNEQILVLYDDAV</sequence>
<comment type="caution">
    <text evidence="2">The sequence shown here is derived from an EMBL/GenBank/DDBJ whole genome shotgun (WGS) entry which is preliminary data.</text>
</comment>
<protein>
    <submittedName>
        <fullName evidence="2">Uncharacterized protein</fullName>
    </submittedName>
</protein>
<gene>
    <name evidence="2" type="ORF">CRG98_019719</name>
</gene>
<keyword evidence="3" id="KW-1185">Reference proteome</keyword>
<organism evidence="2 3">
    <name type="scientific">Punica granatum</name>
    <name type="common">Pomegranate</name>
    <dbReference type="NCBI Taxonomy" id="22663"/>
    <lineage>
        <taxon>Eukaryota</taxon>
        <taxon>Viridiplantae</taxon>
        <taxon>Streptophyta</taxon>
        <taxon>Embryophyta</taxon>
        <taxon>Tracheophyta</taxon>
        <taxon>Spermatophyta</taxon>
        <taxon>Magnoliopsida</taxon>
        <taxon>eudicotyledons</taxon>
        <taxon>Gunneridae</taxon>
        <taxon>Pentapetalae</taxon>
        <taxon>rosids</taxon>
        <taxon>malvids</taxon>
        <taxon>Myrtales</taxon>
        <taxon>Lythraceae</taxon>
        <taxon>Punica</taxon>
    </lineage>
</organism>